<keyword evidence="5" id="KW-0547">Nucleotide-binding</keyword>
<dbReference type="InterPro" id="IPR012716">
    <property type="entry name" value="Chap_CCT_beta"/>
</dbReference>
<evidence type="ECO:0000256" key="7">
    <source>
        <dbReference type="ARBA" id="ARBA00023186"/>
    </source>
</evidence>
<dbReference type="PROSITE" id="PS00750">
    <property type="entry name" value="TCP1_1"/>
    <property type="match status" value="1"/>
</dbReference>
<comment type="similarity">
    <text evidence="2">Belongs to the TCP-1 chaperonin family.</text>
</comment>
<dbReference type="Pfam" id="PF00118">
    <property type="entry name" value="Cpn60_TCP1"/>
    <property type="match status" value="2"/>
</dbReference>
<evidence type="ECO:0000256" key="1">
    <source>
        <dbReference type="ARBA" id="ARBA00004496"/>
    </source>
</evidence>
<evidence type="ECO:0000256" key="2">
    <source>
        <dbReference type="ARBA" id="ARBA00008020"/>
    </source>
</evidence>
<dbReference type="PROSITE" id="PS00751">
    <property type="entry name" value="TCP1_2"/>
    <property type="match status" value="1"/>
</dbReference>
<evidence type="ECO:0000313" key="11">
    <source>
        <dbReference type="Proteomes" id="UP000693970"/>
    </source>
</evidence>
<gene>
    <name evidence="10" type="ORF">IV203_011078</name>
</gene>
<sequence>MDNCSADFSFVCSGDEMSEATHPASSHELLHPLYKELIQLCDVAGKDKAAKTARDLESLIIALKEEIASEQSPPTGKRTEAVVALNPHSQLLEINLTSATNFPIKSIMETAYMGAGTEVDKGENARLSSLIGAMAIADLVKTTLGPKGMDKILQAVDPNDQSISVTNDGATILSKIPLDNAAAKVLVDMAKVQDKEVGDGTTSVAVLCGELLREAEQLLLQQRIHPQTICAGWRLATKVAKVALDQCATEGVTDDDLFKIASTTLSSKLVNAEKEHFARLCVSAVQRLKGSGNLDHIQIIKLPGGSLRDSYLEEGFLLQKSIGVGQPKRMENCKILLANTSMDTDKIKIYGSRVQVDSLNKVAEIEQAEKLKMKRKVDKILAHGCNVFINRQLIYNFPESLFTASKVMAIEHADFDGIERLAAVTGGEVVSTFDNPDKVQLGQCDVLEEVVIGETKVLRFGGSTLKYPRRIYGGGCTEVAMAEAIDKAAKETPGKQALAMSSFSKALLQLPMIVADNGGYDAADLVTKLRAAHAAGKSSCGLNMSNGTIGDMAELGVMESYRSKLQVVTSASEAAEMILRVDDIIKAAPRRREEMM</sequence>
<comment type="caution">
    <text evidence="10">The sequence shown here is derived from an EMBL/GenBank/DDBJ whole genome shotgun (WGS) entry which is preliminary data.</text>
</comment>
<dbReference type="EMBL" id="JAGRRH010000096">
    <property type="protein sequence ID" value="KAG7337059.1"/>
    <property type="molecule type" value="Genomic_DNA"/>
</dbReference>
<dbReference type="GO" id="GO:0005524">
    <property type="term" value="F:ATP binding"/>
    <property type="evidence" value="ECO:0007669"/>
    <property type="project" value="UniProtKB-KW"/>
</dbReference>
<dbReference type="FunFam" id="3.50.7.10:FF:000002">
    <property type="entry name" value="T-complex protein 1 subunit beta"/>
    <property type="match status" value="1"/>
</dbReference>
<dbReference type="Proteomes" id="UP000693970">
    <property type="component" value="Unassembled WGS sequence"/>
</dbReference>
<reference evidence="10" key="1">
    <citation type="journal article" date="2021" name="Sci. Rep.">
        <title>Diploid genomic architecture of Nitzschia inconspicua, an elite biomass production diatom.</title>
        <authorList>
            <person name="Oliver A."/>
            <person name="Podell S."/>
            <person name="Pinowska A."/>
            <person name="Traller J.C."/>
            <person name="Smith S.R."/>
            <person name="McClure R."/>
            <person name="Beliaev A."/>
            <person name="Bohutskyi P."/>
            <person name="Hill E.A."/>
            <person name="Rabines A."/>
            <person name="Zheng H."/>
            <person name="Allen L.Z."/>
            <person name="Kuo A."/>
            <person name="Grigoriev I.V."/>
            <person name="Allen A.E."/>
            <person name="Hazlebeck D."/>
            <person name="Allen E.E."/>
        </authorList>
    </citation>
    <scope>NUCLEOTIDE SEQUENCE</scope>
    <source>
        <strain evidence="10">Hildebrandi</strain>
    </source>
</reference>
<dbReference type="PROSITE" id="PS00995">
    <property type="entry name" value="TCP1_3"/>
    <property type="match status" value="1"/>
</dbReference>
<evidence type="ECO:0000256" key="9">
    <source>
        <dbReference type="ARBA" id="ARBA00033237"/>
    </source>
</evidence>
<organism evidence="10 11">
    <name type="scientific">Nitzschia inconspicua</name>
    <dbReference type="NCBI Taxonomy" id="303405"/>
    <lineage>
        <taxon>Eukaryota</taxon>
        <taxon>Sar</taxon>
        <taxon>Stramenopiles</taxon>
        <taxon>Ochrophyta</taxon>
        <taxon>Bacillariophyta</taxon>
        <taxon>Bacillariophyceae</taxon>
        <taxon>Bacillariophycidae</taxon>
        <taxon>Bacillariales</taxon>
        <taxon>Bacillariaceae</taxon>
        <taxon>Nitzschia</taxon>
    </lineage>
</organism>
<keyword evidence="11" id="KW-1185">Reference proteome</keyword>
<dbReference type="InterPro" id="IPR002194">
    <property type="entry name" value="Chaperonin_TCP-1_CS"/>
</dbReference>
<dbReference type="GO" id="GO:0051082">
    <property type="term" value="F:unfolded protein binding"/>
    <property type="evidence" value="ECO:0007669"/>
    <property type="project" value="InterPro"/>
</dbReference>
<keyword evidence="4" id="KW-0963">Cytoplasm</keyword>
<evidence type="ECO:0000256" key="3">
    <source>
        <dbReference type="ARBA" id="ARBA00011531"/>
    </source>
</evidence>
<dbReference type="InterPro" id="IPR017998">
    <property type="entry name" value="Chaperone_TCP-1"/>
</dbReference>
<dbReference type="FunFam" id="1.10.560.10:FF:000017">
    <property type="entry name" value="T-complex protein 1 subunit eta"/>
    <property type="match status" value="1"/>
</dbReference>
<dbReference type="InterPro" id="IPR002423">
    <property type="entry name" value="Cpn60/GroEL/TCP-1"/>
</dbReference>
<keyword evidence="6" id="KW-0067">ATP-binding</keyword>
<keyword evidence="7" id="KW-0143">Chaperone</keyword>
<dbReference type="OrthoDB" id="10248520at2759"/>
<evidence type="ECO:0000256" key="5">
    <source>
        <dbReference type="ARBA" id="ARBA00022741"/>
    </source>
</evidence>
<dbReference type="GO" id="GO:0005832">
    <property type="term" value="C:chaperonin-containing T-complex"/>
    <property type="evidence" value="ECO:0007669"/>
    <property type="project" value="InterPro"/>
</dbReference>
<reference evidence="10" key="2">
    <citation type="submission" date="2021-04" db="EMBL/GenBank/DDBJ databases">
        <authorList>
            <person name="Podell S."/>
        </authorList>
    </citation>
    <scope>NUCLEOTIDE SEQUENCE</scope>
    <source>
        <strain evidence="10">Hildebrandi</strain>
    </source>
</reference>
<proteinExistence type="inferred from homology"/>
<evidence type="ECO:0000256" key="8">
    <source>
        <dbReference type="ARBA" id="ARBA00024677"/>
    </source>
</evidence>
<name>A0A9K3K5D2_9STRA</name>
<comment type="subcellular location">
    <subcellularLocation>
        <location evidence="1">Cytoplasm</location>
    </subcellularLocation>
</comment>
<comment type="subunit">
    <text evidence="3">Heterooligomeric complex of about 850 to 900 kDa that forms two stacked rings, 12 to 16 nm in diameter.</text>
</comment>
<comment type="function">
    <text evidence="8">Molecular chaperone; assists the folding of proteins upon ATP hydrolysis. Known to play a role, in vitro, in the folding of actin and tubulin.</text>
</comment>
<dbReference type="NCBIfam" id="TIGR02341">
    <property type="entry name" value="chap_CCT_beta"/>
    <property type="match status" value="1"/>
</dbReference>
<evidence type="ECO:0000256" key="6">
    <source>
        <dbReference type="ARBA" id="ARBA00022840"/>
    </source>
</evidence>
<protein>
    <recommendedName>
        <fullName evidence="9">CCT-beta</fullName>
    </recommendedName>
</protein>
<dbReference type="GO" id="GO:0140662">
    <property type="term" value="F:ATP-dependent protein folding chaperone"/>
    <property type="evidence" value="ECO:0007669"/>
    <property type="project" value="InterPro"/>
</dbReference>
<dbReference type="AlphaFoldDB" id="A0A9K3K5D2"/>
<accession>A0A9K3K5D2</accession>
<evidence type="ECO:0000313" key="10">
    <source>
        <dbReference type="EMBL" id="KAG7337059.1"/>
    </source>
</evidence>
<dbReference type="PANTHER" id="PTHR11353">
    <property type="entry name" value="CHAPERONIN"/>
    <property type="match status" value="1"/>
</dbReference>
<dbReference type="GO" id="GO:0016887">
    <property type="term" value="F:ATP hydrolysis activity"/>
    <property type="evidence" value="ECO:0007669"/>
    <property type="project" value="InterPro"/>
</dbReference>
<evidence type="ECO:0000256" key="4">
    <source>
        <dbReference type="ARBA" id="ARBA00022490"/>
    </source>
</evidence>